<proteinExistence type="predicted"/>
<dbReference type="InterPro" id="IPR008042">
    <property type="entry name" value="Retrotrans_Pao"/>
</dbReference>
<dbReference type="PANTHER" id="PTHR47331:SF1">
    <property type="entry name" value="GAG-LIKE PROTEIN"/>
    <property type="match status" value="1"/>
</dbReference>
<dbReference type="InterPro" id="IPR001584">
    <property type="entry name" value="Integrase_cat-core"/>
</dbReference>
<feature type="domain" description="Integrase catalytic" evidence="1">
    <location>
        <begin position="924"/>
        <end position="1111"/>
    </location>
</feature>
<dbReference type="Proteomes" id="UP000695022">
    <property type="component" value="Unplaced"/>
</dbReference>
<dbReference type="InterPro" id="IPR040676">
    <property type="entry name" value="DUF5641"/>
</dbReference>
<dbReference type="Pfam" id="PF05380">
    <property type="entry name" value="Peptidase_A17"/>
    <property type="match status" value="1"/>
</dbReference>
<organism evidence="2 3">
    <name type="scientific">Priapulus caudatus</name>
    <name type="common">Priapulid worm</name>
    <dbReference type="NCBI Taxonomy" id="37621"/>
    <lineage>
        <taxon>Eukaryota</taxon>
        <taxon>Metazoa</taxon>
        <taxon>Ecdysozoa</taxon>
        <taxon>Scalidophora</taxon>
        <taxon>Priapulida</taxon>
        <taxon>Priapulimorpha</taxon>
        <taxon>Priapulimorphida</taxon>
        <taxon>Priapulidae</taxon>
        <taxon>Priapulus</taxon>
    </lineage>
</organism>
<dbReference type="SUPFAM" id="SSF53098">
    <property type="entry name" value="Ribonuclease H-like"/>
    <property type="match status" value="1"/>
</dbReference>
<accession>A0ABM1DYU6</accession>
<reference evidence="3" key="1">
    <citation type="submission" date="2025-08" db="UniProtKB">
        <authorList>
            <consortium name="RefSeq"/>
        </authorList>
    </citation>
    <scope>IDENTIFICATION</scope>
</reference>
<dbReference type="InterPro" id="IPR036397">
    <property type="entry name" value="RNaseH_sf"/>
</dbReference>
<evidence type="ECO:0000313" key="2">
    <source>
        <dbReference type="Proteomes" id="UP000695022"/>
    </source>
</evidence>
<evidence type="ECO:0000313" key="3">
    <source>
        <dbReference type="RefSeq" id="XP_014665117.1"/>
    </source>
</evidence>
<sequence length="1226" mass="139507">MRSLNIEGKKTTIDLRTMGQEMVKSCYVVSGLEVSSLSGENTLELPPVFTQVDLPVTRKDVTLADDLRKWSHLREVPIDTIDSDVGLLIGVNVPKAMEPWDVIPSFENGPFAVKTLLGWVINGPLDNVPVTGVSSRFVSVNRIAAVSSPSLEEQVRNQFDHDFSERTIDDVIEPSREDKQFLEAVTNSIQFKDGHYVIGLPFKADCASVPNNRKQAEQRMISINRRFAKDEAFCNEYKGFMEKVIDKGYARKVPADQLQRDDGRVWYLPHHGVYHPRKKKLRVVMPASYDFSGGDISKQVTEYEIGVHLFGATSSPSCSNFALRKTAQDCKEQFNAEVVDTVLRNFYVDDCLKSLKSVDSAVSLVKDLQALLNCGGFHIAKWISNSREVMSYIPVSERAKEVKDLDLDQDVLPIERALGVQWCVESDAFCFHIGVKEQPLTRRGILSMVSSVYDPLGFLAPLMLKAKVILQELCKLELEWDQQIPEKFSSQWRIWLQDLDRLASFKIARCVKPQGFGQVQSAQLHHFSDASETGYGTVSYLRLTNEEGKSHCSFIMGKSRVAPLKQTTIPRLELTAATVAVRTDKMLKGELDIPIDRTVFWTDSMAVLRYIWNTTSRFHTFVANRLTVIHGGSLPSDWRYVNTKLNPADLASRGLPVDSYLRENQWIVAPAFLWEEEDKWPNIPSEISAGDHNDDPEVKKVAVRAAVTGLSTVGGDIDAMSELISYHSSWFVLKRSLAWILKVRRELLRRVRHKEIVDSEQTGNNQVQPQEACKEGFISVQDMNEAEEAIIRYAQRQAFADEIVSLSSGQVKKSSKIRKLDPITDNGLLRVGGRLSQSNMPAESKHPVILPKNSPVSDLVLRQIHHDLKHSGRNHMLARLRQRYWLVNAPSAIRRVIAKCVICRKQRSPVGEQKMSNLPEDRLVPDEPPFTRVGVDYFGPFEVKQRRSRVKRYGVIFTCLTSRAIHLEIAASLDTDSYINALRRFIARRGQVTKMRSDNGTNFVGAERELARAISDWNLSQIHDSMLQRNVDWQFNPPAGSHHGGVWERMIRTVRKVMNSVLREQTLDEEGLHTLLCEVESTINDRPITKSSDQHCDLEALTPNHLLLMKRKPNLPPGVFGKTDNYCRRRWRQVQYLASLFWQRWLREYLPLLQERQKWRDEKRSLKVGDVVLIVDSNAPRNSWPMGLVQETIPDRLGVVRQAKIKTSTNMLVRPIDKLCLILEMD</sequence>
<gene>
    <name evidence="3" type="primary">LOC106807320</name>
</gene>
<dbReference type="Gene3D" id="1.10.340.70">
    <property type="match status" value="1"/>
</dbReference>
<dbReference type="Pfam" id="PF18701">
    <property type="entry name" value="DUF5641"/>
    <property type="match status" value="1"/>
</dbReference>
<dbReference type="InterPro" id="IPR041588">
    <property type="entry name" value="Integrase_H2C2"/>
</dbReference>
<dbReference type="Gene3D" id="3.30.420.10">
    <property type="entry name" value="Ribonuclease H-like superfamily/Ribonuclease H"/>
    <property type="match status" value="1"/>
</dbReference>
<dbReference type="InterPro" id="IPR012337">
    <property type="entry name" value="RNaseH-like_sf"/>
</dbReference>
<dbReference type="GeneID" id="106807320"/>
<name>A0ABM1DYU6_PRICU</name>
<dbReference type="RefSeq" id="XP_014665117.1">
    <property type="nucleotide sequence ID" value="XM_014809631.1"/>
</dbReference>
<dbReference type="PANTHER" id="PTHR47331">
    <property type="entry name" value="PHD-TYPE DOMAIN-CONTAINING PROTEIN"/>
    <property type="match status" value="1"/>
</dbReference>
<evidence type="ECO:0000259" key="1">
    <source>
        <dbReference type="PROSITE" id="PS50994"/>
    </source>
</evidence>
<keyword evidence="2" id="KW-1185">Reference proteome</keyword>
<protein>
    <submittedName>
        <fullName evidence="3">Uncharacterized protein LOC106807320</fullName>
    </submittedName>
</protein>
<dbReference type="PROSITE" id="PS50994">
    <property type="entry name" value="INTEGRASE"/>
    <property type="match status" value="1"/>
</dbReference>
<dbReference type="Pfam" id="PF17921">
    <property type="entry name" value="Integrase_H2C2"/>
    <property type="match status" value="1"/>
</dbReference>